<evidence type="ECO:0000313" key="7">
    <source>
        <dbReference type="Proteomes" id="UP000501346"/>
    </source>
</evidence>
<keyword evidence="7" id="KW-1185">Reference proteome</keyword>
<evidence type="ECO:0000256" key="1">
    <source>
        <dbReference type="ARBA" id="ARBA00006484"/>
    </source>
</evidence>
<dbReference type="PRINTS" id="PR00080">
    <property type="entry name" value="SDRFAMILY"/>
</dbReference>
<keyword evidence="5" id="KW-0472">Membrane</keyword>
<dbReference type="SUPFAM" id="SSF51735">
    <property type="entry name" value="NAD(P)-binding Rossmann-fold domains"/>
    <property type="match status" value="1"/>
</dbReference>
<dbReference type="InterPro" id="IPR036291">
    <property type="entry name" value="NAD(P)-bd_dom_sf"/>
</dbReference>
<dbReference type="InterPro" id="IPR002347">
    <property type="entry name" value="SDR_fam"/>
</dbReference>
<sequence>MLDPRILPYYDPAVERKIAVVTGGNTGIGWYTVLHLYLHGFVVYICGRNSHKISKAIQEILAEAKKRCHEDDDGSSPGAGPGPSIQRLGSLHYIHLDLTDLKCVERASLKILKLEDHIDVLVNNAGIMAVPLEMTKDRFEVQLQTNYISHFLFTMRLLPLLRHCRGRIISLSSIGHHLEFMYWKLSKTWDYKPNMLFTWFRYAMSKTALIQCTKMLAIKYPDVLCLSVHPGLVMNTNLFSYWTRLPIVGIFFWLLFQVVGFFFGVSNEQGSLASLKCALDPNLSVEKDNGKYFTTGGKESKSSYVSNDVDEAASTWIWTVHQLRDRGFDI</sequence>
<dbReference type="Gene3D" id="3.40.50.720">
    <property type="entry name" value="NAD(P)-binding Rossmann-like Domain"/>
    <property type="match status" value="1"/>
</dbReference>
<proteinExistence type="inferred from homology"/>
<name>A0A6C1E0L7_SACPS</name>
<feature type="transmembrane region" description="Helical" evidence="5">
    <location>
        <begin position="245"/>
        <end position="265"/>
    </location>
</feature>
<reference evidence="6 7" key="1">
    <citation type="journal article" date="2019" name="BMC Genomics">
        <title>Chromosome level assembly and comparative genome analysis confirm lager-brewing yeasts originated from a single hybridization.</title>
        <authorList>
            <person name="Salazar A.N."/>
            <person name="Gorter de Vries A.R."/>
            <person name="van den Broek M."/>
            <person name="Brouwers N."/>
            <person name="de la Torre Cortes P."/>
            <person name="Kuijpers N.G.A."/>
            <person name="Daran J.G."/>
            <person name="Abeel T."/>
        </authorList>
    </citation>
    <scope>NUCLEOTIDE SEQUENCE [LARGE SCALE GENOMIC DNA]</scope>
    <source>
        <strain evidence="6 7">CBS 1483</strain>
    </source>
</reference>
<keyword evidence="5" id="KW-1133">Transmembrane helix</keyword>
<dbReference type="OrthoDB" id="191139at2759"/>
<accession>A0A6C1E0L7</accession>
<dbReference type="Pfam" id="PF00106">
    <property type="entry name" value="adh_short"/>
    <property type="match status" value="2"/>
</dbReference>
<dbReference type="EMBL" id="CP048996">
    <property type="protein sequence ID" value="QID82571.1"/>
    <property type="molecule type" value="Genomic_DNA"/>
</dbReference>
<dbReference type="FunFam" id="3.40.50.720:FF:000648">
    <property type="entry name" value="YOR246C-like protein"/>
    <property type="match status" value="1"/>
</dbReference>
<dbReference type="PANTHER" id="PTHR24320:SF282">
    <property type="entry name" value="WW DOMAIN-CONTAINING OXIDOREDUCTASE"/>
    <property type="match status" value="1"/>
</dbReference>
<dbReference type="GO" id="GO:0016491">
    <property type="term" value="F:oxidoreductase activity"/>
    <property type="evidence" value="ECO:0007669"/>
    <property type="project" value="UniProtKB-KW"/>
</dbReference>
<keyword evidence="3" id="KW-0560">Oxidoreductase</keyword>
<evidence type="ECO:0000256" key="3">
    <source>
        <dbReference type="ARBA" id="ARBA00023002"/>
    </source>
</evidence>
<comment type="similarity">
    <text evidence="1 4">Belongs to the short-chain dehydrogenases/reductases (SDR) family.</text>
</comment>
<evidence type="ECO:0000256" key="5">
    <source>
        <dbReference type="SAM" id="Phobius"/>
    </source>
</evidence>
<evidence type="ECO:0000256" key="2">
    <source>
        <dbReference type="ARBA" id="ARBA00022857"/>
    </source>
</evidence>
<keyword evidence="2" id="KW-0521">NADP</keyword>
<evidence type="ECO:0000256" key="4">
    <source>
        <dbReference type="RuleBase" id="RU000363"/>
    </source>
</evidence>
<evidence type="ECO:0000313" key="6">
    <source>
        <dbReference type="EMBL" id="QID82571.1"/>
    </source>
</evidence>
<organism evidence="6 7">
    <name type="scientific">Saccharomyces pastorianus</name>
    <name type="common">Lager yeast</name>
    <name type="synonym">Saccharomyces cerevisiae x Saccharomyces eubayanus</name>
    <dbReference type="NCBI Taxonomy" id="27292"/>
    <lineage>
        <taxon>Eukaryota</taxon>
        <taxon>Fungi</taxon>
        <taxon>Dikarya</taxon>
        <taxon>Ascomycota</taxon>
        <taxon>Saccharomycotina</taxon>
        <taxon>Saccharomycetes</taxon>
        <taxon>Saccharomycetales</taxon>
        <taxon>Saccharomycetaceae</taxon>
        <taxon>Saccharomyces</taxon>
    </lineage>
</organism>
<protein>
    <submittedName>
        <fullName evidence="6">Vacuolar protein</fullName>
    </submittedName>
</protein>
<dbReference type="PRINTS" id="PR00081">
    <property type="entry name" value="GDHRDH"/>
</dbReference>
<dbReference type="AlphaFoldDB" id="A0A6C1E0L7"/>
<gene>
    <name evidence="6" type="primary">ENV9_1</name>
    <name evidence="6" type="ORF">GRS66_004998</name>
</gene>
<keyword evidence="5" id="KW-0812">Transmembrane</keyword>
<dbReference type="PANTHER" id="PTHR24320">
    <property type="entry name" value="RETINOL DEHYDROGENASE"/>
    <property type="match status" value="1"/>
</dbReference>
<dbReference type="Proteomes" id="UP000501346">
    <property type="component" value="Chromosome ScXV-ScXI"/>
</dbReference>